<dbReference type="Proteomes" id="UP000043107">
    <property type="component" value="Unassembled WGS sequence"/>
</dbReference>
<name>A0ABM9R5N0_BIFLI</name>
<evidence type="ECO:0000313" key="2">
    <source>
        <dbReference type="Proteomes" id="UP000043107"/>
    </source>
</evidence>
<reference evidence="1 2" key="1">
    <citation type="submission" date="2014-09" db="EMBL/GenBank/DDBJ databases">
        <authorList>
            <person name="Bertelli C."/>
        </authorList>
    </citation>
    <scope>NUCLEOTIDE SEQUENCE [LARGE SCALE GENOMIC DNA]</scope>
    <source>
        <strain evidence="1 2">BIC1401111250</strain>
    </source>
</reference>
<proteinExistence type="predicted"/>
<comment type="caution">
    <text evidence="1">The sequence shown here is derived from an EMBL/GenBank/DDBJ whole genome shotgun (WGS) entry which is preliminary data.</text>
</comment>
<dbReference type="EMBL" id="CCWP01000035">
    <property type="protein sequence ID" value="CEF03135.1"/>
    <property type="molecule type" value="Genomic_DNA"/>
</dbReference>
<keyword evidence="2" id="KW-1185">Reference proteome</keyword>
<accession>A0ABM9R5N0</accession>
<gene>
    <name evidence="1" type="ORF">BLIC_c01717</name>
</gene>
<protein>
    <recommendedName>
        <fullName evidence="3">Transposase</fullName>
    </recommendedName>
</protein>
<organism evidence="1 2">
    <name type="scientific">Bifidobacterium longum subsp. infantis</name>
    <dbReference type="NCBI Taxonomy" id="1682"/>
    <lineage>
        <taxon>Bacteria</taxon>
        <taxon>Bacillati</taxon>
        <taxon>Actinomycetota</taxon>
        <taxon>Actinomycetes</taxon>
        <taxon>Bifidobacteriales</taxon>
        <taxon>Bifidobacteriaceae</taxon>
        <taxon>Bifidobacterium</taxon>
    </lineage>
</organism>
<evidence type="ECO:0008006" key="3">
    <source>
        <dbReference type="Google" id="ProtNLM"/>
    </source>
</evidence>
<evidence type="ECO:0000313" key="1">
    <source>
        <dbReference type="EMBL" id="CEF03135.1"/>
    </source>
</evidence>
<sequence length="62" mass="6869">MLSSSGASSTSCANWTEMRLRSRHNAVESMFQIFNVRLSKAQSQILLPARFANAVRLLMPGV</sequence>